<dbReference type="RefSeq" id="WP_073177377.1">
    <property type="nucleotide sequence ID" value="NZ_FQWL01000002.1"/>
</dbReference>
<reference evidence="2" key="1">
    <citation type="submission" date="2016-11" db="EMBL/GenBank/DDBJ databases">
        <authorList>
            <person name="Varghese N."/>
            <person name="Submissions S."/>
        </authorList>
    </citation>
    <scope>NUCLEOTIDE SEQUENCE [LARGE SCALE GENOMIC DNA]</scope>
    <source>
        <strain evidence="2">DSM 22638</strain>
    </source>
</reference>
<name>A0A1M5JWY8_9FLAO</name>
<gene>
    <name evidence="1" type="ORF">SAMN04488116_1256</name>
</gene>
<accession>A0A1M5JWY8</accession>
<organism evidence="1 2">
    <name type="scientific">Flagellimonas flava</name>
    <dbReference type="NCBI Taxonomy" id="570519"/>
    <lineage>
        <taxon>Bacteria</taxon>
        <taxon>Pseudomonadati</taxon>
        <taxon>Bacteroidota</taxon>
        <taxon>Flavobacteriia</taxon>
        <taxon>Flavobacteriales</taxon>
        <taxon>Flavobacteriaceae</taxon>
        <taxon>Flagellimonas</taxon>
    </lineage>
</organism>
<protein>
    <recommendedName>
        <fullName evidence="3">Lipoprotein</fullName>
    </recommendedName>
</protein>
<evidence type="ECO:0000313" key="2">
    <source>
        <dbReference type="Proteomes" id="UP000184532"/>
    </source>
</evidence>
<keyword evidence="2" id="KW-1185">Reference proteome</keyword>
<dbReference type="STRING" id="570519.SAMN04488116_1256"/>
<evidence type="ECO:0000313" key="1">
    <source>
        <dbReference type="EMBL" id="SHG44895.1"/>
    </source>
</evidence>
<proteinExistence type="predicted"/>
<dbReference type="AlphaFoldDB" id="A0A1M5JWY8"/>
<dbReference type="EMBL" id="FQWL01000002">
    <property type="protein sequence ID" value="SHG44895.1"/>
    <property type="molecule type" value="Genomic_DNA"/>
</dbReference>
<dbReference type="PROSITE" id="PS51257">
    <property type="entry name" value="PROKAR_LIPOPROTEIN"/>
    <property type="match status" value="1"/>
</dbReference>
<dbReference type="OrthoDB" id="1451048at2"/>
<dbReference type="Proteomes" id="UP000184532">
    <property type="component" value="Unassembled WGS sequence"/>
</dbReference>
<evidence type="ECO:0008006" key="3">
    <source>
        <dbReference type="Google" id="ProtNLM"/>
    </source>
</evidence>
<sequence>MNFKTLLAYSLLFGTLLSCKNDDAEDCSLVDCLGVDNSIYFEIINGNSQENLLTNGTFQTSDITVRDSNTDMVAFEIQNDFQNEAFLVIDLDDEDFGVQEYQVRVGNDVNFTLALETSFMEAGACCGPYTGTEEINLTGVAGGFGSLGTLPLTVTILVP</sequence>